<sequence>MTNQYDDEMRKELCFLIYVSHKEVVNQFNQYLKQYDISFPNYIVLLYLDNDRPIYVKTLCKELYLDSGTISPIIKRLEKKELINRVRTQEDERRVQIHLTEKGTKLKQDFNKISRHVFGQFKMSEEDAVEYYRILRKFTDNNIIENADKED</sequence>
<dbReference type="EMBL" id="JAUHQC010000012">
    <property type="protein sequence ID" value="MDN4533765.1"/>
    <property type="molecule type" value="Genomic_DNA"/>
</dbReference>
<evidence type="ECO:0000256" key="2">
    <source>
        <dbReference type="ARBA" id="ARBA00022490"/>
    </source>
</evidence>
<evidence type="ECO:0000313" key="7">
    <source>
        <dbReference type="EMBL" id="MDN4533765.1"/>
    </source>
</evidence>
<dbReference type="RefSeq" id="WP_059106510.1">
    <property type="nucleotide sequence ID" value="NZ_AP024589.1"/>
</dbReference>
<keyword evidence="5" id="KW-0804">Transcription</keyword>
<evidence type="ECO:0000256" key="1">
    <source>
        <dbReference type="ARBA" id="ARBA00004496"/>
    </source>
</evidence>
<dbReference type="PROSITE" id="PS50995">
    <property type="entry name" value="HTH_MARR_2"/>
    <property type="match status" value="1"/>
</dbReference>
<dbReference type="GeneID" id="64982604"/>
<dbReference type="PANTHER" id="PTHR33164">
    <property type="entry name" value="TRANSCRIPTIONAL REGULATOR, MARR FAMILY"/>
    <property type="match status" value="1"/>
</dbReference>
<dbReference type="Proteomes" id="UP001171687">
    <property type="component" value="Unassembled WGS sequence"/>
</dbReference>
<dbReference type="Proteomes" id="UP000242470">
    <property type="component" value="Unassembled WGS sequence"/>
</dbReference>
<gene>
    <name evidence="8" type="ORF">CD158_02985</name>
    <name evidence="7" type="ORF">QYH67_09365</name>
</gene>
<dbReference type="InterPro" id="IPR000835">
    <property type="entry name" value="HTH_MarR-typ"/>
</dbReference>
<evidence type="ECO:0000259" key="6">
    <source>
        <dbReference type="PROSITE" id="PS50995"/>
    </source>
</evidence>
<dbReference type="Pfam" id="PF22381">
    <property type="entry name" value="Staph_reg_Sar_Rot"/>
    <property type="match status" value="1"/>
</dbReference>
<dbReference type="InterPro" id="IPR036390">
    <property type="entry name" value="WH_DNA-bd_sf"/>
</dbReference>
<dbReference type="GO" id="GO:0003700">
    <property type="term" value="F:DNA-binding transcription factor activity"/>
    <property type="evidence" value="ECO:0007669"/>
    <property type="project" value="InterPro"/>
</dbReference>
<keyword evidence="2" id="KW-0963">Cytoplasm</keyword>
<organism evidence="8 9">
    <name type="scientific">Staphylococcus auricularis</name>
    <dbReference type="NCBI Taxonomy" id="29379"/>
    <lineage>
        <taxon>Bacteria</taxon>
        <taxon>Bacillati</taxon>
        <taxon>Bacillota</taxon>
        <taxon>Bacilli</taxon>
        <taxon>Bacillales</taxon>
        <taxon>Staphylococcaceae</taxon>
        <taxon>Staphylococcus</taxon>
    </lineage>
</organism>
<dbReference type="AlphaFoldDB" id="A0AAP8PRQ4"/>
<reference evidence="7" key="2">
    <citation type="submission" date="2023-07" db="EMBL/GenBank/DDBJ databases">
        <title>Evaluation of the beneficial properties of pineapple isolates.</title>
        <authorList>
            <person name="Adefiranye O."/>
        </authorList>
    </citation>
    <scope>NUCLEOTIDE SEQUENCE</scope>
    <source>
        <strain evidence="7">PAPLE_T1</strain>
    </source>
</reference>
<accession>A0AAP8PRQ4</accession>
<comment type="caution">
    <text evidence="8">The sequence shown here is derived from an EMBL/GenBank/DDBJ whole genome shotgun (WGS) entry which is preliminary data.</text>
</comment>
<feature type="domain" description="HTH marR-type" evidence="6">
    <location>
        <begin position="10"/>
        <end position="140"/>
    </location>
</feature>
<evidence type="ECO:0000313" key="8">
    <source>
        <dbReference type="EMBL" id="PNZ68681.1"/>
    </source>
</evidence>
<protein>
    <submittedName>
        <fullName evidence="8">MarR family transcriptional regulator</fullName>
    </submittedName>
</protein>
<name>A0AAP8PRQ4_9STAP</name>
<dbReference type="GO" id="GO:0003677">
    <property type="term" value="F:DNA binding"/>
    <property type="evidence" value="ECO:0007669"/>
    <property type="project" value="UniProtKB-KW"/>
</dbReference>
<dbReference type="SUPFAM" id="SSF46785">
    <property type="entry name" value="Winged helix' DNA-binding domain"/>
    <property type="match status" value="1"/>
</dbReference>
<dbReference type="GO" id="GO:0006950">
    <property type="term" value="P:response to stress"/>
    <property type="evidence" value="ECO:0007669"/>
    <property type="project" value="TreeGrafter"/>
</dbReference>
<proteinExistence type="predicted"/>
<dbReference type="InterPro" id="IPR039422">
    <property type="entry name" value="MarR/SlyA-like"/>
</dbReference>
<evidence type="ECO:0000256" key="5">
    <source>
        <dbReference type="ARBA" id="ARBA00023163"/>
    </source>
</evidence>
<dbReference type="Gene3D" id="1.10.10.10">
    <property type="entry name" value="Winged helix-like DNA-binding domain superfamily/Winged helix DNA-binding domain"/>
    <property type="match status" value="1"/>
</dbReference>
<dbReference type="GO" id="GO:0005737">
    <property type="term" value="C:cytoplasm"/>
    <property type="evidence" value="ECO:0007669"/>
    <property type="project" value="UniProtKB-SubCell"/>
</dbReference>
<keyword evidence="3" id="KW-0805">Transcription regulation</keyword>
<reference evidence="8 9" key="1">
    <citation type="submission" date="2017-08" db="EMBL/GenBank/DDBJ databases">
        <title>Draft genome sequences of 64 type strains of genus Staph aureus.</title>
        <authorList>
            <person name="Cole K."/>
            <person name="Golubchik T."/>
            <person name="Russell J."/>
            <person name="Foster D."/>
            <person name="Llewelyn M."/>
            <person name="Wilson D."/>
            <person name="Crook D."/>
            <person name="Paul J."/>
        </authorList>
    </citation>
    <scope>NUCLEOTIDE SEQUENCE [LARGE SCALE GENOMIC DNA]</scope>
    <source>
        <strain evidence="8 9">NCTC 12101</strain>
    </source>
</reference>
<comment type="subcellular location">
    <subcellularLocation>
        <location evidence="1">Cytoplasm</location>
    </subcellularLocation>
</comment>
<keyword evidence="4" id="KW-0238">DNA-binding</keyword>
<evidence type="ECO:0000313" key="9">
    <source>
        <dbReference type="Proteomes" id="UP000242470"/>
    </source>
</evidence>
<dbReference type="SMART" id="SM00347">
    <property type="entry name" value="HTH_MARR"/>
    <property type="match status" value="1"/>
</dbReference>
<dbReference type="InterPro" id="IPR036388">
    <property type="entry name" value="WH-like_DNA-bd_sf"/>
</dbReference>
<evidence type="ECO:0000256" key="3">
    <source>
        <dbReference type="ARBA" id="ARBA00023015"/>
    </source>
</evidence>
<evidence type="ECO:0000256" key="4">
    <source>
        <dbReference type="ARBA" id="ARBA00023125"/>
    </source>
</evidence>
<dbReference type="InterPro" id="IPR055166">
    <property type="entry name" value="Transc_reg_Sar_Rot_HTH"/>
</dbReference>
<dbReference type="PANTHER" id="PTHR33164:SF5">
    <property type="entry name" value="ORGANIC HYDROPEROXIDE RESISTANCE TRANSCRIPTIONAL REGULATOR"/>
    <property type="match status" value="1"/>
</dbReference>
<dbReference type="EMBL" id="PPQW01000011">
    <property type="protein sequence ID" value="PNZ68681.1"/>
    <property type="molecule type" value="Genomic_DNA"/>
</dbReference>